<feature type="domain" description="Programmed cell death protein 2 C-terminal" evidence="2">
    <location>
        <begin position="226"/>
        <end position="330"/>
    </location>
</feature>
<dbReference type="GO" id="GO:0005737">
    <property type="term" value="C:cytoplasm"/>
    <property type="evidence" value="ECO:0007669"/>
    <property type="project" value="InterPro"/>
</dbReference>
<name>A0A183AAB3_9TREM</name>
<reference evidence="3 4" key="2">
    <citation type="submission" date="2018-11" db="EMBL/GenBank/DDBJ databases">
        <authorList>
            <consortium name="Pathogen Informatics"/>
        </authorList>
    </citation>
    <scope>NUCLEOTIDE SEQUENCE [LARGE SCALE GENOMIC DNA]</scope>
    <source>
        <strain evidence="3 4">Egypt</strain>
    </source>
</reference>
<evidence type="ECO:0000313" key="5">
    <source>
        <dbReference type="WBParaSite" id="ECPE_0000390301-mRNA-1"/>
    </source>
</evidence>
<protein>
    <submittedName>
        <fullName evidence="5">PDCD2_C domain-containing protein</fullName>
    </submittedName>
</protein>
<evidence type="ECO:0000256" key="1">
    <source>
        <dbReference type="SAM" id="MobiDB-lite"/>
    </source>
</evidence>
<evidence type="ECO:0000313" key="4">
    <source>
        <dbReference type="Proteomes" id="UP000272942"/>
    </source>
</evidence>
<dbReference type="InterPro" id="IPR007320">
    <property type="entry name" value="PDCD2_C"/>
</dbReference>
<dbReference type="PANTHER" id="PTHR46421">
    <property type="entry name" value="PROGRAMMED CELL DEATH PROTEIN 2-LIKE"/>
    <property type="match status" value="1"/>
</dbReference>
<sequence>MALLGFASKPVGLDPPGSCDSYVGGSLIHFENVTPALDLRACPSCHTVMCFIGHIYCPLSDSPYHRVLCLFVCLKRDCQEKGLSWRALRSQHMETAQSKQSKPDSQWCLPRDDEETKEDDWGDEQEEEVYCEELTKQPESIVLKGPFVCCHVDVYEEGLDTGGEESMNEDKLSTGSVDSSNFAAWSRADAVEREFIEEDDNAIPNAFSGGLELHLATRGEHGCEEIRYWWSGRPVFNGPPPKELATRLKCTRCGANRVFELQLFPTLNNRLSLLPTIEQTDDERVDFQLPEPDQIDKDWLLRITTVLLFTCSSSCWTDGDGWVEECIVVQTDTDRTCVWDGSTPAFSGETM</sequence>
<dbReference type="Proteomes" id="UP000272942">
    <property type="component" value="Unassembled WGS sequence"/>
</dbReference>
<dbReference type="Pfam" id="PF04194">
    <property type="entry name" value="PDCD2_C"/>
    <property type="match status" value="1"/>
</dbReference>
<dbReference type="OrthoDB" id="366284at2759"/>
<dbReference type="WBParaSite" id="ECPE_0000390301-mRNA-1">
    <property type="protein sequence ID" value="ECPE_0000390301-mRNA-1"/>
    <property type="gene ID" value="ECPE_0000390301"/>
</dbReference>
<keyword evidence="4" id="KW-1185">Reference proteome</keyword>
<proteinExistence type="predicted"/>
<gene>
    <name evidence="3" type="ORF">ECPE_LOCUS3898</name>
</gene>
<reference evidence="5" key="1">
    <citation type="submission" date="2016-06" db="UniProtKB">
        <authorList>
            <consortium name="WormBaseParasite"/>
        </authorList>
    </citation>
    <scope>IDENTIFICATION</scope>
</reference>
<dbReference type="PANTHER" id="PTHR46421:SF1">
    <property type="entry name" value="PROGRAMMED CELL DEATH PROTEIN 2-LIKE"/>
    <property type="match status" value="1"/>
</dbReference>
<dbReference type="InterPro" id="IPR052815">
    <property type="entry name" value="PDCD2-like_regulator"/>
</dbReference>
<evidence type="ECO:0000313" key="3">
    <source>
        <dbReference type="EMBL" id="VDP70954.1"/>
    </source>
</evidence>
<evidence type="ECO:0000259" key="2">
    <source>
        <dbReference type="Pfam" id="PF04194"/>
    </source>
</evidence>
<dbReference type="EMBL" id="UZAN01040791">
    <property type="protein sequence ID" value="VDP70954.1"/>
    <property type="molecule type" value="Genomic_DNA"/>
</dbReference>
<dbReference type="AlphaFoldDB" id="A0A183AAB3"/>
<feature type="compositionally biased region" description="Polar residues" evidence="1">
    <location>
        <begin position="94"/>
        <end position="104"/>
    </location>
</feature>
<accession>A0A183AAB3</accession>
<feature type="compositionally biased region" description="Acidic residues" evidence="1">
    <location>
        <begin position="112"/>
        <end position="124"/>
    </location>
</feature>
<organism evidence="5">
    <name type="scientific">Echinostoma caproni</name>
    <dbReference type="NCBI Taxonomy" id="27848"/>
    <lineage>
        <taxon>Eukaryota</taxon>
        <taxon>Metazoa</taxon>
        <taxon>Spiralia</taxon>
        <taxon>Lophotrochozoa</taxon>
        <taxon>Platyhelminthes</taxon>
        <taxon>Trematoda</taxon>
        <taxon>Digenea</taxon>
        <taxon>Plagiorchiida</taxon>
        <taxon>Echinostomata</taxon>
        <taxon>Echinostomatoidea</taxon>
        <taxon>Echinostomatidae</taxon>
        <taxon>Echinostoma</taxon>
    </lineage>
</organism>
<feature type="region of interest" description="Disordered" evidence="1">
    <location>
        <begin position="94"/>
        <end position="124"/>
    </location>
</feature>